<evidence type="ECO:0000313" key="1">
    <source>
        <dbReference type="EMBL" id="QAA76177.1"/>
    </source>
</evidence>
<dbReference type="KEGG" id="bih:BIP78_0411"/>
<name>A0A410FSX8_BIPS1</name>
<protein>
    <submittedName>
        <fullName evidence="1">Uncharacterized protein</fullName>
    </submittedName>
</protein>
<dbReference type="InterPro" id="IPR027478">
    <property type="entry name" value="LdcA_N"/>
</dbReference>
<gene>
    <name evidence="1" type="ORF">BIP78_0411</name>
</gene>
<dbReference type="EMBL" id="CP034928">
    <property type="protein sequence ID" value="QAA76177.1"/>
    <property type="molecule type" value="Genomic_DNA"/>
</dbReference>
<reference evidence="2" key="1">
    <citation type="submission" date="2018-12" db="EMBL/GenBank/DDBJ databases">
        <title>Complete genome sequence of an uncultured bacterium of the candidate phylum Bipolaricaulota.</title>
        <authorList>
            <person name="Kadnikov V.V."/>
            <person name="Mardanov A.V."/>
            <person name="Beletsky A.V."/>
            <person name="Frank Y.A."/>
            <person name="Karnachuk O.V."/>
            <person name="Ravin N.V."/>
        </authorList>
    </citation>
    <scope>NUCLEOTIDE SEQUENCE [LARGE SCALE GENOMIC DNA]</scope>
</reference>
<sequence length="50" mass="5594">MEHLRGQGFEVIEGECLRKEWTGASVPSDRRARELARFLTDPRAAAVSPP</sequence>
<evidence type="ECO:0000313" key="2">
    <source>
        <dbReference type="Proteomes" id="UP000287233"/>
    </source>
</evidence>
<proteinExistence type="predicted"/>
<dbReference type="Gene3D" id="3.40.50.10740">
    <property type="entry name" value="Class I glutamine amidotransferase-like"/>
    <property type="match status" value="1"/>
</dbReference>
<dbReference type="Proteomes" id="UP000287233">
    <property type="component" value="Chromosome"/>
</dbReference>
<accession>A0A410FSX8</accession>
<organism evidence="1 2">
    <name type="scientific">Bipolaricaulis sibiricus</name>
    <dbReference type="NCBI Taxonomy" id="2501609"/>
    <lineage>
        <taxon>Bacteria</taxon>
        <taxon>Candidatus Bipolaricaulota</taxon>
        <taxon>Candidatus Bipolaricaulia</taxon>
        <taxon>Candidatus Bipolaricaulales</taxon>
        <taxon>Candidatus Bipolaricaulaceae</taxon>
        <taxon>Candidatus Bipolaricaulis</taxon>
    </lineage>
</organism>
<dbReference type="AlphaFoldDB" id="A0A410FSX8"/>